<evidence type="ECO:0000313" key="1">
    <source>
        <dbReference type="EMBL" id="MDC8773427.1"/>
    </source>
</evidence>
<dbReference type="EMBL" id="JAQQXT010000011">
    <property type="protein sequence ID" value="MDC8773427.1"/>
    <property type="molecule type" value="Genomic_DNA"/>
</dbReference>
<protein>
    <submittedName>
        <fullName evidence="1">Tryptophan 7-halogenase</fullName>
    </submittedName>
</protein>
<dbReference type="RefSeq" id="WP_273601550.1">
    <property type="nucleotide sequence ID" value="NZ_JAQQXT010000011.1"/>
</dbReference>
<accession>A0ABT5KHL2</accession>
<dbReference type="Proteomes" id="UP001221189">
    <property type="component" value="Unassembled WGS sequence"/>
</dbReference>
<comment type="caution">
    <text evidence="1">The sequence shown here is derived from an EMBL/GenBank/DDBJ whole genome shotgun (WGS) entry which is preliminary data.</text>
</comment>
<dbReference type="PANTHER" id="PTHR43747:SF4">
    <property type="entry name" value="FLAVIN-DEPENDENT TRYPTOPHAN HALOGENASE"/>
    <property type="match status" value="1"/>
</dbReference>
<reference evidence="1 2" key="1">
    <citation type="submission" date="2022-10" db="EMBL/GenBank/DDBJ databases">
        <title>Paucibacter sp. hw1 Genome sequencing.</title>
        <authorList>
            <person name="Park S."/>
        </authorList>
    </citation>
    <scope>NUCLEOTIDE SEQUENCE [LARGE SCALE GENOMIC DNA]</scope>
    <source>
        <strain evidence="2">hw1</strain>
    </source>
</reference>
<organism evidence="1 2">
    <name type="scientific">Roseateles albus</name>
    <dbReference type="NCBI Taxonomy" id="2987525"/>
    <lineage>
        <taxon>Bacteria</taxon>
        <taxon>Pseudomonadati</taxon>
        <taxon>Pseudomonadota</taxon>
        <taxon>Betaproteobacteria</taxon>
        <taxon>Burkholderiales</taxon>
        <taxon>Sphaerotilaceae</taxon>
        <taxon>Roseateles</taxon>
    </lineage>
</organism>
<evidence type="ECO:0000313" key="2">
    <source>
        <dbReference type="Proteomes" id="UP001221189"/>
    </source>
</evidence>
<name>A0ABT5KHL2_9BURK</name>
<dbReference type="InterPro" id="IPR033856">
    <property type="entry name" value="Trp_halogen"/>
</dbReference>
<dbReference type="PIRSF" id="PIRSF011396">
    <property type="entry name" value="Trp_halogenase"/>
    <property type="match status" value="1"/>
</dbReference>
<dbReference type="InterPro" id="IPR050816">
    <property type="entry name" value="Flavin-dep_Halogenase_NPB"/>
</dbReference>
<dbReference type="PANTHER" id="PTHR43747">
    <property type="entry name" value="FAD-BINDING PROTEIN"/>
    <property type="match status" value="1"/>
</dbReference>
<dbReference type="SUPFAM" id="SSF51905">
    <property type="entry name" value="FAD/NAD(P)-binding domain"/>
    <property type="match status" value="1"/>
</dbReference>
<dbReference type="Pfam" id="PF04820">
    <property type="entry name" value="Trp_halogenase"/>
    <property type="match status" value="1"/>
</dbReference>
<keyword evidence="2" id="KW-1185">Reference proteome</keyword>
<dbReference type="InterPro" id="IPR036188">
    <property type="entry name" value="FAD/NAD-bd_sf"/>
</dbReference>
<dbReference type="InterPro" id="IPR006905">
    <property type="entry name" value="Flavin_halogenase"/>
</dbReference>
<dbReference type="Gene3D" id="3.50.50.60">
    <property type="entry name" value="FAD/NAD(P)-binding domain"/>
    <property type="match status" value="1"/>
</dbReference>
<gene>
    <name evidence="1" type="ORF">PRZ03_17735</name>
</gene>
<sequence>MIARLDMTEAVRRIVVLGGGSAGWLSAALLAAEHGGLEDGKLQISLIESPDAPAIGVGEGTWPSMRETLQRIGLRELDLLRDCDAAFKQGSRFDGWVNGDVSDEASNKQADRYYHPFSLPQGHGEVDLVGAWLHAGTEQDFASSVSPQPLVCDASLAPKQVTTPEFGGALNYGYHFDAGKLGVLLRKHATEKLGVRHVADEVTQVLTHENGDLKALQTRSHGAIEGDLFIDCSGLKALLIGQHYGIGLRSQQHVLFNDSALALQVPYSDTQGPLASVTIATAHAEGWTWDIGLPSRRGVGLVYSSAHTSREAAELALRQHIARSGGPAAAELPSPRHIPFAPGYRERFWHHNCVAVGLSSGFIEPLEASALALVELSAAMIRDELPATRADMTLVAKRFNEAFDYRWARIIDFLKLHYALNQRNDADYWREHRQAASMPERLGELLQLWRHRAPLRGDLFRVDEVFPAASYQYVLYGMGFKPQLPAPRANRLAQAQACFQQVSSASKRMLGGLPRHRDLIRHIQAHGMP</sequence>
<proteinExistence type="predicted"/>